<reference evidence="1" key="1">
    <citation type="submission" date="2020-07" db="EMBL/GenBank/DDBJ databases">
        <title>Multicomponent nature underlies the extraordinary mechanical properties of spider dragline silk.</title>
        <authorList>
            <person name="Kono N."/>
            <person name="Nakamura H."/>
            <person name="Mori M."/>
            <person name="Yoshida Y."/>
            <person name="Ohtoshi R."/>
            <person name="Malay A.D."/>
            <person name="Moran D.A.P."/>
            <person name="Tomita M."/>
            <person name="Numata K."/>
            <person name="Arakawa K."/>
        </authorList>
    </citation>
    <scope>NUCLEOTIDE SEQUENCE</scope>
</reference>
<organism evidence="1 2">
    <name type="scientific">Trichonephila clavata</name>
    <name type="common">Joro spider</name>
    <name type="synonym">Nephila clavata</name>
    <dbReference type="NCBI Taxonomy" id="2740835"/>
    <lineage>
        <taxon>Eukaryota</taxon>
        <taxon>Metazoa</taxon>
        <taxon>Ecdysozoa</taxon>
        <taxon>Arthropoda</taxon>
        <taxon>Chelicerata</taxon>
        <taxon>Arachnida</taxon>
        <taxon>Araneae</taxon>
        <taxon>Araneomorphae</taxon>
        <taxon>Entelegynae</taxon>
        <taxon>Araneoidea</taxon>
        <taxon>Nephilidae</taxon>
        <taxon>Trichonephila</taxon>
    </lineage>
</organism>
<protein>
    <submittedName>
        <fullName evidence="1">Uncharacterized protein</fullName>
    </submittedName>
</protein>
<dbReference type="EMBL" id="BMAO01021251">
    <property type="protein sequence ID" value="GFQ73098.1"/>
    <property type="molecule type" value="Genomic_DNA"/>
</dbReference>
<name>A0A8X6KIQ1_TRICU</name>
<dbReference type="AlphaFoldDB" id="A0A8X6KIQ1"/>
<dbReference type="OrthoDB" id="8063408at2759"/>
<evidence type="ECO:0000313" key="2">
    <source>
        <dbReference type="Proteomes" id="UP000887116"/>
    </source>
</evidence>
<comment type="caution">
    <text evidence="1">The sequence shown here is derived from an EMBL/GenBank/DDBJ whole genome shotgun (WGS) entry which is preliminary data.</text>
</comment>
<proteinExistence type="predicted"/>
<accession>A0A8X6KIQ1</accession>
<evidence type="ECO:0000313" key="1">
    <source>
        <dbReference type="EMBL" id="GFQ73098.1"/>
    </source>
</evidence>
<sequence length="80" mass="9606">MQFAVPIVWNEPTNYVNNRFFCMTPPMNMGWLRRKKDRLQYPCIPSAIQTVLHSADMPIPDSPKKYEIVRDYVVKRRRIH</sequence>
<gene>
    <name evidence="1" type="ORF">TNCT_321501</name>
</gene>
<dbReference type="Proteomes" id="UP000887116">
    <property type="component" value="Unassembled WGS sequence"/>
</dbReference>
<keyword evidence="2" id="KW-1185">Reference proteome</keyword>